<dbReference type="RefSeq" id="WP_147224248.1">
    <property type="nucleotide sequence ID" value="NZ_CAJGYY010000001.1"/>
</dbReference>
<organism evidence="2 3">
    <name type="scientific">Psychrobacter frigidicola</name>
    <dbReference type="NCBI Taxonomy" id="45611"/>
    <lineage>
        <taxon>Bacteria</taxon>
        <taxon>Pseudomonadati</taxon>
        <taxon>Pseudomonadota</taxon>
        <taxon>Gammaproteobacteria</taxon>
        <taxon>Moraxellales</taxon>
        <taxon>Moraxellaceae</taxon>
        <taxon>Psychrobacter</taxon>
    </lineage>
</organism>
<name>A0A5C7A145_9GAMM</name>
<dbReference type="EMBL" id="VORZ01000004">
    <property type="protein sequence ID" value="TXD96150.1"/>
    <property type="molecule type" value="Genomic_DNA"/>
</dbReference>
<dbReference type="SMART" id="SM01034">
    <property type="entry name" value="BLUF"/>
    <property type="match status" value="1"/>
</dbReference>
<reference evidence="2 3" key="1">
    <citation type="submission" date="2019-08" db="EMBL/GenBank/DDBJ databases">
        <title>Genome sequence of Psychrobacter frigidicola ACAM304 (type strain).</title>
        <authorList>
            <person name="Bowman J.P."/>
        </authorList>
    </citation>
    <scope>NUCLEOTIDE SEQUENCE [LARGE SCALE GENOMIC DNA]</scope>
    <source>
        <strain evidence="2 3">ACAM 304</strain>
    </source>
</reference>
<dbReference type="InterPro" id="IPR036046">
    <property type="entry name" value="Acylphosphatase-like_dom_sf"/>
</dbReference>
<proteinExistence type="predicted"/>
<accession>A0A5C7A145</accession>
<dbReference type="Pfam" id="PF04940">
    <property type="entry name" value="BLUF"/>
    <property type="match status" value="1"/>
</dbReference>
<evidence type="ECO:0000259" key="1">
    <source>
        <dbReference type="PROSITE" id="PS50925"/>
    </source>
</evidence>
<dbReference type="AlphaFoldDB" id="A0A5C7A145"/>
<comment type="caution">
    <text evidence="2">The sequence shown here is derived from an EMBL/GenBank/DDBJ whole genome shotgun (WGS) entry which is preliminary data.</text>
</comment>
<dbReference type="GO" id="GO:0009882">
    <property type="term" value="F:blue light photoreceptor activity"/>
    <property type="evidence" value="ECO:0007669"/>
    <property type="project" value="InterPro"/>
</dbReference>
<sequence length="167" mass="19512">MELELSKFSEKNDAKVRPGGHIILRLTYISHYNPDNAKLEVARILQQAQRNNERNGVTGVLVLNDDFFLQSIEGARPVINELLGKLVEDTRHFSLQVIECREIEQRRWNKWSMKYLTPSEQDKKYVLRFSAGTDFNPYLMSTSQVMMFIDTLSELQEQAERRASEMK</sequence>
<evidence type="ECO:0000313" key="2">
    <source>
        <dbReference type="EMBL" id="TXD96150.1"/>
    </source>
</evidence>
<evidence type="ECO:0000313" key="3">
    <source>
        <dbReference type="Proteomes" id="UP000321903"/>
    </source>
</evidence>
<gene>
    <name evidence="2" type="ORF">ES754_10965</name>
</gene>
<dbReference type="GO" id="GO:0071949">
    <property type="term" value="F:FAD binding"/>
    <property type="evidence" value="ECO:0007669"/>
    <property type="project" value="InterPro"/>
</dbReference>
<feature type="domain" description="BLUF" evidence="1">
    <location>
        <begin position="23"/>
        <end position="114"/>
    </location>
</feature>
<dbReference type="SUPFAM" id="SSF54975">
    <property type="entry name" value="Acylphosphatase/BLUF domain-like"/>
    <property type="match status" value="1"/>
</dbReference>
<keyword evidence="3" id="KW-1185">Reference proteome</keyword>
<dbReference type="PROSITE" id="PS50925">
    <property type="entry name" value="BLUF"/>
    <property type="match status" value="1"/>
</dbReference>
<dbReference type="OrthoDB" id="557705at2"/>
<dbReference type="Gene3D" id="3.30.70.100">
    <property type="match status" value="1"/>
</dbReference>
<dbReference type="InterPro" id="IPR007024">
    <property type="entry name" value="BLUF_domain"/>
</dbReference>
<protein>
    <submittedName>
        <fullName evidence="2">BLUF domain-containing protein</fullName>
    </submittedName>
</protein>
<dbReference type="Proteomes" id="UP000321903">
    <property type="component" value="Unassembled WGS sequence"/>
</dbReference>